<gene>
    <name evidence="2" type="ORF">SLUN_33105</name>
</gene>
<dbReference type="EMBL" id="CP026304">
    <property type="protein sequence ID" value="AVZ76327.1"/>
    <property type="molecule type" value="Genomic_DNA"/>
</dbReference>
<dbReference type="InterPro" id="IPR043917">
    <property type="entry name" value="DUF5753"/>
</dbReference>
<dbReference type="SMART" id="SM00530">
    <property type="entry name" value="HTH_XRE"/>
    <property type="match status" value="1"/>
</dbReference>
<dbReference type="InterPro" id="IPR001387">
    <property type="entry name" value="Cro/C1-type_HTH"/>
</dbReference>
<dbReference type="Pfam" id="PF13560">
    <property type="entry name" value="HTH_31"/>
    <property type="match status" value="1"/>
</dbReference>
<dbReference type="GeneID" id="55660090"/>
<keyword evidence="3" id="KW-1185">Reference proteome</keyword>
<feature type="domain" description="HTH cro/C1-type" evidence="1">
    <location>
        <begin position="21"/>
        <end position="74"/>
    </location>
</feature>
<sequence length="274" mass="30828">MASISSAPEQSDSLKAFGAALKVFRERALLTQEQLAERLNYSIASVASIEQGRRMPTAHFIERAEESLDSFGVLRAVARHVSRRPGLAAWFRLWAQLEATAVSLCTYECRVVPGLLQTEAYARAVMLNVPPPPTEEELEERITARMERQELLTRRPPIVFSFIVDESVLLRHTGGEEVTRELLDHLISRAELWNVELQIMPLRQPHHAGSDGPMQLLETPDNRWLGYSEGQQTGQLITGPKDVSLMQMRYAKMRSQALSPADSAELLKRMRGAL</sequence>
<dbReference type="InterPro" id="IPR010982">
    <property type="entry name" value="Lambda_DNA-bd_dom_sf"/>
</dbReference>
<dbReference type="Proteomes" id="UP000244201">
    <property type="component" value="Chromosome"/>
</dbReference>
<dbReference type="KEGG" id="slk:SLUN_33105"/>
<protein>
    <submittedName>
        <fullName evidence="2">Transcriptional regulator</fullName>
    </submittedName>
</protein>
<dbReference type="Pfam" id="PF19054">
    <property type="entry name" value="DUF5753"/>
    <property type="match status" value="1"/>
</dbReference>
<dbReference type="Gene3D" id="1.10.260.40">
    <property type="entry name" value="lambda repressor-like DNA-binding domains"/>
    <property type="match status" value="1"/>
</dbReference>
<proteinExistence type="predicted"/>
<evidence type="ECO:0000313" key="2">
    <source>
        <dbReference type="EMBL" id="AVZ76327.1"/>
    </source>
</evidence>
<organism evidence="2 3">
    <name type="scientific">Streptomyces lunaelactis</name>
    <dbReference type="NCBI Taxonomy" id="1535768"/>
    <lineage>
        <taxon>Bacteria</taxon>
        <taxon>Bacillati</taxon>
        <taxon>Actinomycetota</taxon>
        <taxon>Actinomycetes</taxon>
        <taxon>Kitasatosporales</taxon>
        <taxon>Streptomycetaceae</taxon>
        <taxon>Streptomyces</taxon>
    </lineage>
</organism>
<name>A0A2R4TB59_9ACTN</name>
<evidence type="ECO:0000259" key="1">
    <source>
        <dbReference type="PROSITE" id="PS50943"/>
    </source>
</evidence>
<reference evidence="2 3" key="1">
    <citation type="submission" date="2018-01" db="EMBL/GenBank/DDBJ databases">
        <title>Complete genome sequence of Streptomyces lunaelactis MM109T, a Ferroverdin A producer isolated from cave moonmilk deposits.</title>
        <authorList>
            <person name="Naome A."/>
            <person name="Martinet L."/>
            <person name="Maciejewska M."/>
            <person name="Anderssen S."/>
            <person name="Adam D."/>
            <person name="Tenconi E."/>
            <person name="Deflandre B."/>
            <person name="Arguelles-Arias A."/>
            <person name="Calusinska M."/>
            <person name="Copieters W."/>
            <person name="Karim L."/>
            <person name="Hanikenne M."/>
            <person name="Baurain D."/>
            <person name="van Wezel G."/>
            <person name="Smargiasso N."/>
            <person name="de Pauw E."/>
            <person name="Delfosse P."/>
            <person name="Rigali S."/>
        </authorList>
    </citation>
    <scope>NUCLEOTIDE SEQUENCE [LARGE SCALE GENOMIC DNA]</scope>
    <source>
        <strain evidence="2 3">MM109</strain>
    </source>
</reference>
<dbReference type="CDD" id="cd00093">
    <property type="entry name" value="HTH_XRE"/>
    <property type="match status" value="1"/>
</dbReference>
<dbReference type="OrthoDB" id="4308543at2"/>
<accession>A0A2R4TB59</accession>
<dbReference type="AlphaFoldDB" id="A0A2R4TB59"/>
<dbReference type="PROSITE" id="PS50943">
    <property type="entry name" value="HTH_CROC1"/>
    <property type="match status" value="1"/>
</dbReference>
<dbReference type="GO" id="GO:0003677">
    <property type="term" value="F:DNA binding"/>
    <property type="evidence" value="ECO:0007669"/>
    <property type="project" value="InterPro"/>
</dbReference>
<dbReference type="SUPFAM" id="SSF47413">
    <property type="entry name" value="lambda repressor-like DNA-binding domains"/>
    <property type="match status" value="1"/>
</dbReference>
<evidence type="ECO:0000313" key="3">
    <source>
        <dbReference type="Proteomes" id="UP000244201"/>
    </source>
</evidence>
<dbReference type="RefSeq" id="WP_108153614.1">
    <property type="nucleotide sequence ID" value="NZ_CP026304.1"/>
</dbReference>